<accession>A0AAV0J0K3</accession>
<dbReference type="AlphaFoldDB" id="A0AAV0J0K3"/>
<sequence>MIALNPAGWRGNLWGSRRIPSSSLDSHATSALLSATMLAPTSSTFTSTSPPVKVPLLNRCCLLAYRLKWIFNGLILWA</sequence>
<evidence type="ECO:0000313" key="1">
    <source>
        <dbReference type="EMBL" id="CAI0403314.1"/>
    </source>
</evidence>
<proteinExistence type="predicted"/>
<protein>
    <submittedName>
        <fullName evidence="1">Uncharacterized protein</fullName>
    </submittedName>
</protein>
<comment type="caution">
    <text evidence="1">The sequence shown here is derived from an EMBL/GenBank/DDBJ whole genome shotgun (WGS) entry which is preliminary data.</text>
</comment>
<evidence type="ECO:0000313" key="2">
    <source>
        <dbReference type="EMBL" id="CAI0433442.1"/>
    </source>
</evidence>
<keyword evidence="3" id="KW-1185">Reference proteome</keyword>
<reference evidence="1" key="1">
    <citation type="submission" date="2022-08" db="EMBL/GenBank/DDBJ databases">
        <authorList>
            <person name="Gutierrez-Valencia J."/>
        </authorList>
    </citation>
    <scope>NUCLEOTIDE SEQUENCE</scope>
</reference>
<name>A0AAV0J0K3_9ROSI</name>
<dbReference type="EMBL" id="CAMGYJ010000006">
    <property type="protein sequence ID" value="CAI0433442.1"/>
    <property type="molecule type" value="Genomic_DNA"/>
</dbReference>
<gene>
    <name evidence="1" type="ORF">LITE_LOCUS11982</name>
    <name evidence="2" type="ORF">LITE_LOCUS23867</name>
</gene>
<dbReference type="Proteomes" id="UP001154282">
    <property type="component" value="Unassembled WGS sequence"/>
</dbReference>
<organism evidence="1 3">
    <name type="scientific">Linum tenue</name>
    <dbReference type="NCBI Taxonomy" id="586396"/>
    <lineage>
        <taxon>Eukaryota</taxon>
        <taxon>Viridiplantae</taxon>
        <taxon>Streptophyta</taxon>
        <taxon>Embryophyta</taxon>
        <taxon>Tracheophyta</taxon>
        <taxon>Spermatophyta</taxon>
        <taxon>Magnoliopsida</taxon>
        <taxon>eudicotyledons</taxon>
        <taxon>Gunneridae</taxon>
        <taxon>Pentapetalae</taxon>
        <taxon>rosids</taxon>
        <taxon>fabids</taxon>
        <taxon>Malpighiales</taxon>
        <taxon>Linaceae</taxon>
        <taxon>Linum</taxon>
    </lineage>
</organism>
<evidence type="ECO:0000313" key="3">
    <source>
        <dbReference type="Proteomes" id="UP001154282"/>
    </source>
</evidence>
<dbReference type="EMBL" id="CAMGYJ010000004">
    <property type="protein sequence ID" value="CAI0403314.1"/>
    <property type="molecule type" value="Genomic_DNA"/>
</dbReference>